<dbReference type="InterPro" id="IPR003594">
    <property type="entry name" value="HATPase_dom"/>
</dbReference>
<organism evidence="7 8">
    <name type="scientific">Methylotuvimicrobium buryatense</name>
    <name type="common">Methylomicrobium buryatense</name>
    <dbReference type="NCBI Taxonomy" id="95641"/>
    <lineage>
        <taxon>Bacteria</taxon>
        <taxon>Pseudomonadati</taxon>
        <taxon>Pseudomonadota</taxon>
        <taxon>Gammaproteobacteria</taxon>
        <taxon>Methylococcales</taxon>
        <taxon>Methylococcaceae</taxon>
        <taxon>Methylotuvimicrobium</taxon>
    </lineage>
</organism>
<keyword evidence="3 4" id="KW-0597">Phosphoprotein</keyword>
<protein>
    <recommendedName>
        <fullName evidence="2">histidine kinase</fullName>
        <ecNumber evidence="2">2.7.13.3</ecNumber>
    </recommendedName>
</protein>
<keyword evidence="8" id="KW-1185">Reference proteome</keyword>
<dbReference type="InterPro" id="IPR004358">
    <property type="entry name" value="Sig_transdc_His_kin-like_C"/>
</dbReference>
<name>A0A4P9UMU6_METBY</name>
<evidence type="ECO:0000313" key="7">
    <source>
        <dbReference type="EMBL" id="QCW82507.1"/>
    </source>
</evidence>
<dbReference type="PROSITE" id="PS50110">
    <property type="entry name" value="RESPONSE_REGULATORY"/>
    <property type="match status" value="1"/>
</dbReference>
<feature type="domain" description="Response regulatory" evidence="6">
    <location>
        <begin position="8"/>
        <end position="123"/>
    </location>
</feature>
<proteinExistence type="predicted"/>
<evidence type="ECO:0000313" key="8">
    <source>
        <dbReference type="Proteomes" id="UP000305881"/>
    </source>
</evidence>
<evidence type="ECO:0000259" key="6">
    <source>
        <dbReference type="PROSITE" id="PS50110"/>
    </source>
</evidence>
<dbReference type="InterPro" id="IPR001789">
    <property type="entry name" value="Sig_transdc_resp-reg_receiver"/>
</dbReference>
<dbReference type="Pfam" id="PF00072">
    <property type="entry name" value="Response_reg"/>
    <property type="match status" value="1"/>
</dbReference>
<feature type="modified residue" description="4-aspartylphosphate" evidence="4">
    <location>
        <position position="56"/>
    </location>
</feature>
<reference evidence="8" key="1">
    <citation type="journal article" date="2019" name="J. Bacteriol.">
        <title>A Mutagenic Screen Identifies a TonB-Dependent Receptor Required for the Lanthanide Metal Switch in the Type I Methanotroph 'Methylotuvimicrobium buryatense' 5GB1C.</title>
        <authorList>
            <person name="Groom J.D."/>
            <person name="Ford S.M."/>
            <person name="Pesesky M.W."/>
            <person name="Lidstrom M.E."/>
        </authorList>
    </citation>
    <scope>NUCLEOTIDE SEQUENCE [LARGE SCALE GENOMIC DNA]</scope>
    <source>
        <strain evidence="8">5GB1C</strain>
    </source>
</reference>
<dbReference type="PANTHER" id="PTHR43065:SF50">
    <property type="entry name" value="HISTIDINE KINASE"/>
    <property type="match status" value="1"/>
</dbReference>
<evidence type="ECO:0000256" key="2">
    <source>
        <dbReference type="ARBA" id="ARBA00012438"/>
    </source>
</evidence>
<dbReference type="Gene3D" id="3.40.50.2300">
    <property type="match status" value="1"/>
</dbReference>
<evidence type="ECO:0000259" key="5">
    <source>
        <dbReference type="PROSITE" id="PS50109"/>
    </source>
</evidence>
<comment type="catalytic activity">
    <reaction evidence="1">
        <text>ATP + protein L-histidine = ADP + protein N-phospho-L-histidine.</text>
        <dbReference type="EC" id="2.7.13.3"/>
    </reaction>
</comment>
<evidence type="ECO:0000256" key="4">
    <source>
        <dbReference type="PROSITE-ProRule" id="PRU00169"/>
    </source>
</evidence>
<dbReference type="EMBL" id="CP035467">
    <property type="protein sequence ID" value="QCW82507.1"/>
    <property type="molecule type" value="Genomic_DNA"/>
</dbReference>
<dbReference type="Pfam" id="PF02518">
    <property type="entry name" value="HATPase_c"/>
    <property type="match status" value="1"/>
</dbReference>
<dbReference type="SUPFAM" id="SSF52172">
    <property type="entry name" value="CheY-like"/>
    <property type="match status" value="1"/>
</dbReference>
<dbReference type="Proteomes" id="UP000305881">
    <property type="component" value="Chromosome"/>
</dbReference>
<dbReference type="InterPro" id="IPR036890">
    <property type="entry name" value="HATPase_C_sf"/>
</dbReference>
<dbReference type="PROSITE" id="PS50109">
    <property type="entry name" value="HIS_KIN"/>
    <property type="match status" value="1"/>
</dbReference>
<dbReference type="SUPFAM" id="SSF55874">
    <property type="entry name" value="ATPase domain of HSP90 chaperone/DNA topoisomerase II/histidine kinase"/>
    <property type="match status" value="1"/>
</dbReference>
<dbReference type="InterPro" id="IPR036097">
    <property type="entry name" value="HisK_dim/P_sf"/>
</dbReference>
<dbReference type="CDD" id="cd00082">
    <property type="entry name" value="HisKA"/>
    <property type="match status" value="1"/>
</dbReference>
<dbReference type="OrthoDB" id="1931120at2"/>
<evidence type="ECO:0000256" key="1">
    <source>
        <dbReference type="ARBA" id="ARBA00000085"/>
    </source>
</evidence>
<dbReference type="STRING" id="675511.GCA_000341735_01065"/>
<dbReference type="CDD" id="cd19920">
    <property type="entry name" value="REC_PA4781-like"/>
    <property type="match status" value="1"/>
</dbReference>
<accession>A0A4P9UMU6</accession>
<dbReference type="Gene3D" id="3.30.565.10">
    <property type="entry name" value="Histidine kinase-like ATPase, C-terminal domain"/>
    <property type="match status" value="1"/>
</dbReference>
<dbReference type="AlphaFoldDB" id="A0A4P9UMU6"/>
<dbReference type="EC" id="2.7.13.3" evidence="2"/>
<feature type="domain" description="Histidine kinase" evidence="5">
    <location>
        <begin position="172"/>
        <end position="417"/>
    </location>
</feature>
<dbReference type="InterPro" id="IPR003661">
    <property type="entry name" value="HisK_dim/P_dom"/>
</dbReference>
<gene>
    <name evidence="7" type="ORF">EQU24_09870</name>
</gene>
<dbReference type="SMART" id="SM00448">
    <property type="entry name" value="REC"/>
    <property type="match status" value="1"/>
</dbReference>
<dbReference type="Gene3D" id="1.10.287.130">
    <property type="match status" value="1"/>
</dbReference>
<evidence type="ECO:0000256" key="3">
    <source>
        <dbReference type="ARBA" id="ARBA00022553"/>
    </source>
</evidence>
<dbReference type="SUPFAM" id="SSF47384">
    <property type="entry name" value="Homodimeric domain of signal transducing histidine kinase"/>
    <property type="match status" value="1"/>
</dbReference>
<dbReference type="GO" id="GO:0000155">
    <property type="term" value="F:phosphorelay sensor kinase activity"/>
    <property type="evidence" value="ECO:0007669"/>
    <property type="project" value="InterPro"/>
</dbReference>
<dbReference type="InterPro" id="IPR005467">
    <property type="entry name" value="His_kinase_dom"/>
</dbReference>
<dbReference type="KEGG" id="mbur:EQU24_09870"/>
<dbReference type="PANTHER" id="PTHR43065">
    <property type="entry name" value="SENSOR HISTIDINE KINASE"/>
    <property type="match status" value="1"/>
</dbReference>
<dbReference type="SMART" id="SM00387">
    <property type="entry name" value="HATPase_c"/>
    <property type="match status" value="1"/>
</dbReference>
<dbReference type="PRINTS" id="PR00344">
    <property type="entry name" value="BCTRLSENSOR"/>
</dbReference>
<dbReference type="SMART" id="SM00388">
    <property type="entry name" value="HisKA"/>
    <property type="match status" value="1"/>
</dbReference>
<dbReference type="InterPro" id="IPR011006">
    <property type="entry name" value="CheY-like_superfamily"/>
</dbReference>
<sequence>MSMDNKKKILIIDDMPANLELMAGVLKDDYSVQVATSGEKGLKLAREYMPDLILLDVMMPGMSGYDLCRRLKAEPECCEIPVIFVTALDDQADEAFGLQLGAVDYIVKPIVPGIVMARVKSQLALKNERDLLESQNVWLKSEIERRMGELKEAQAFLFQSEKMASLGLLAAGIVHEINNPLSYVYANLEGLKDRLQSVLSIFELAEKFSRQLPQDHPDVLFFQKLKEELDYDDFKADLGDLIEESIEGAVRARKIIQNLREFSHMNENESGLHDLESGIDATLNIVNNELKYKAEIIKEYGGLTPINCVGSQINQVVMNLLVNAAQAIEKSGKIIIRTGGQGNDRVWIEVEDTGCGMSEEVRRKIFDPFFTTKPVGKGTGLGLSLSYKIIKEHGGTIDLTSELGKGTKFRVYLPVNKEAGAEAPL</sequence>